<evidence type="ECO:0000256" key="1">
    <source>
        <dbReference type="SAM" id="Phobius"/>
    </source>
</evidence>
<reference evidence="2 3" key="2">
    <citation type="journal article" date="2010" name="Stand. Genomic Sci.">
        <title>Complete genome sequence of Gordonia bronchialis type strain (3410).</title>
        <authorList>
            <person name="Ivanova N."/>
            <person name="Sikorski J."/>
            <person name="Jando M."/>
            <person name="Lapidus A."/>
            <person name="Nolan M."/>
            <person name="Lucas S."/>
            <person name="Del Rio T.G."/>
            <person name="Tice H."/>
            <person name="Copeland A."/>
            <person name="Cheng J.F."/>
            <person name="Chen F."/>
            <person name="Bruce D."/>
            <person name="Goodwin L."/>
            <person name="Pitluck S."/>
            <person name="Mavromatis K."/>
            <person name="Ovchinnikova G."/>
            <person name="Pati A."/>
            <person name="Chen A."/>
            <person name="Palaniappan K."/>
            <person name="Land M."/>
            <person name="Hauser L."/>
            <person name="Chang Y.J."/>
            <person name="Jeffries C.D."/>
            <person name="Chain P."/>
            <person name="Saunders E."/>
            <person name="Han C."/>
            <person name="Detter J.C."/>
            <person name="Brettin T."/>
            <person name="Rohde M."/>
            <person name="Goker M."/>
            <person name="Bristow J."/>
            <person name="Eisen J.A."/>
            <person name="Markowitz V."/>
            <person name="Hugenholtz P."/>
            <person name="Klenk H.P."/>
            <person name="Kyrpides N.C."/>
        </authorList>
    </citation>
    <scope>NUCLEOTIDE SEQUENCE [LARGE SCALE GENOMIC DNA]</scope>
    <source>
        <strain evidence="3">ATCC 25592 / DSM 43247 / BCRC 13721 / JCM 3198 / KCTC 3076 / NBRC 16047 / NCTC 10667</strain>
    </source>
</reference>
<proteinExistence type="predicted"/>
<feature type="transmembrane region" description="Helical" evidence="1">
    <location>
        <begin position="54"/>
        <end position="75"/>
    </location>
</feature>
<sequence>MADVTPEQARAALAAAEQARDHVADGIGLPRAYWWAMAAGWAALGAIGEFTGVWVVSIATLVFGAGHAALASRLLDGRCKSSHVQVARSIADRRIPLIVVAILVLAVVLTIALALALKADGLTHPTLWAGIIVGAVVGLGGPEFLRLGRRWIGA</sequence>
<feature type="transmembrane region" description="Helical" evidence="1">
    <location>
        <begin position="95"/>
        <end position="115"/>
    </location>
</feature>
<dbReference type="AlphaFoldDB" id="D0L4X1"/>
<organism evidence="2 3">
    <name type="scientific">Gordonia bronchialis (strain ATCC 25592 / DSM 43247 / BCRC 13721 / JCM 3198 / KCTC 3076 / NBRC 16047 / NCTC 10667)</name>
    <name type="common">Rhodococcus bronchialis</name>
    <dbReference type="NCBI Taxonomy" id="526226"/>
    <lineage>
        <taxon>Bacteria</taxon>
        <taxon>Bacillati</taxon>
        <taxon>Actinomycetota</taxon>
        <taxon>Actinomycetes</taxon>
        <taxon>Mycobacteriales</taxon>
        <taxon>Gordoniaceae</taxon>
        <taxon>Gordonia</taxon>
    </lineage>
</organism>
<dbReference type="eggNOG" id="ENOG5033Z9F">
    <property type="taxonomic scope" value="Bacteria"/>
</dbReference>
<keyword evidence="1" id="KW-1133">Transmembrane helix</keyword>
<dbReference type="HOGENOM" id="CLU_1703271_0_0_11"/>
<accession>D0L4X1</accession>
<keyword evidence="1" id="KW-0812">Transmembrane</keyword>
<keyword evidence="1" id="KW-0472">Membrane</keyword>
<name>D0L4X1_GORB4</name>
<keyword evidence="3" id="KW-1185">Reference proteome</keyword>
<evidence type="ECO:0000313" key="2">
    <source>
        <dbReference type="EMBL" id="ACY20423.1"/>
    </source>
</evidence>
<feature type="transmembrane region" description="Helical" evidence="1">
    <location>
        <begin position="127"/>
        <end position="145"/>
    </location>
</feature>
<dbReference type="KEGG" id="gbr:Gbro_1115"/>
<protein>
    <submittedName>
        <fullName evidence="2">Uncharacterized protein</fullName>
    </submittedName>
</protein>
<dbReference type="RefSeq" id="WP_012833000.1">
    <property type="nucleotide sequence ID" value="NC_013441.1"/>
</dbReference>
<reference evidence="3" key="1">
    <citation type="submission" date="2009-10" db="EMBL/GenBank/DDBJ databases">
        <title>The complete chromosome of Gordonia bronchialis DSM 43247.</title>
        <authorList>
            <consortium name="US DOE Joint Genome Institute (JGI-PGF)"/>
            <person name="Lucas S."/>
            <person name="Copeland A."/>
            <person name="Lapidus A."/>
            <person name="Glavina del Rio T."/>
            <person name="Dalin E."/>
            <person name="Tice H."/>
            <person name="Bruce D."/>
            <person name="Goodwin L."/>
            <person name="Pitluck S."/>
            <person name="Kyrpides N."/>
            <person name="Mavromatis K."/>
            <person name="Ivanova N."/>
            <person name="Ovchinnikova G."/>
            <person name="Saunders E."/>
            <person name="Brettin T."/>
            <person name="Detter J.C."/>
            <person name="Han C."/>
            <person name="Larimer F."/>
            <person name="Land M."/>
            <person name="Hauser L."/>
            <person name="Markowitz V."/>
            <person name="Cheng J.-F."/>
            <person name="Hugenholtz P."/>
            <person name="Woyke T."/>
            <person name="Wu D."/>
            <person name="Jando M."/>
            <person name="Schneider S."/>
            <person name="Goeker M."/>
            <person name="Klenk H.-P."/>
            <person name="Eisen J.A."/>
        </authorList>
    </citation>
    <scope>NUCLEOTIDE SEQUENCE [LARGE SCALE GENOMIC DNA]</scope>
    <source>
        <strain evidence="3">ATCC 25592 / DSM 43247 / BCRC 13721 / JCM 3198 / KCTC 3076 / NBRC 16047 / NCTC 10667</strain>
    </source>
</reference>
<dbReference type="EMBL" id="CP001802">
    <property type="protein sequence ID" value="ACY20423.1"/>
    <property type="molecule type" value="Genomic_DNA"/>
</dbReference>
<dbReference type="OrthoDB" id="4554544at2"/>
<evidence type="ECO:0000313" key="3">
    <source>
        <dbReference type="Proteomes" id="UP000001219"/>
    </source>
</evidence>
<dbReference type="STRING" id="526226.Gbro_1115"/>
<dbReference type="Proteomes" id="UP000001219">
    <property type="component" value="Chromosome"/>
</dbReference>
<gene>
    <name evidence="2" type="ordered locus">Gbro_1115</name>
</gene>